<organism evidence="2 3">
    <name type="scientific">Nocardioides conyzicola</name>
    <dbReference type="NCBI Taxonomy" id="1651781"/>
    <lineage>
        <taxon>Bacteria</taxon>
        <taxon>Bacillati</taxon>
        <taxon>Actinomycetota</taxon>
        <taxon>Actinomycetes</taxon>
        <taxon>Propionibacteriales</taxon>
        <taxon>Nocardioidaceae</taxon>
        <taxon>Nocardioides</taxon>
    </lineage>
</organism>
<feature type="domain" description="Pvc16 N-terminal" evidence="1">
    <location>
        <begin position="4"/>
        <end position="162"/>
    </location>
</feature>
<reference evidence="3" key="1">
    <citation type="journal article" date="2019" name="Int. J. Syst. Evol. Microbiol.">
        <title>The Global Catalogue of Microorganisms (GCM) 10K type strain sequencing project: providing services to taxonomists for standard genome sequencing and annotation.</title>
        <authorList>
            <consortium name="The Broad Institute Genomics Platform"/>
            <consortium name="The Broad Institute Genome Sequencing Center for Infectious Disease"/>
            <person name="Wu L."/>
            <person name="Ma J."/>
        </authorList>
    </citation>
    <scope>NUCLEOTIDE SEQUENCE [LARGE SCALE GENOMIC DNA]</scope>
    <source>
        <strain evidence="3">JCM 18531</strain>
    </source>
</reference>
<accession>A0ABP8Y021</accession>
<dbReference type="InterPro" id="IPR025351">
    <property type="entry name" value="Pvc16_N"/>
</dbReference>
<sequence>MIAEVSDALVDVIHQATPDLAPWVLQHSLSQGETSPPTDSKGILALLAVEEHEHLRNAPLVEGIAGLVRPPLALRLHYLVTYWGVHDEAQRRLARVVQAFHTTPILRASDLQPPLADQVESLTVRLAPADHDRRNQIWGALGRSGRLALFYDVDVAPVPVLEREGAGRVREHRLDYVGAP</sequence>
<protein>
    <submittedName>
        <fullName evidence="2">DUF4255 domain-containing protein</fullName>
    </submittedName>
</protein>
<name>A0ABP8Y021_9ACTN</name>
<dbReference type="Proteomes" id="UP001499974">
    <property type="component" value="Unassembled WGS sequence"/>
</dbReference>
<proteinExistence type="predicted"/>
<dbReference type="RefSeq" id="WP_345523657.1">
    <property type="nucleotide sequence ID" value="NZ_BAABKM010000004.1"/>
</dbReference>
<evidence type="ECO:0000259" key="1">
    <source>
        <dbReference type="Pfam" id="PF14065"/>
    </source>
</evidence>
<gene>
    <name evidence="2" type="ORF">GCM10023349_42290</name>
</gene>
<evidence type="ECO:0000313" key="2">
    <source>
        <dbReference type="EMBL" id="GAA4717928.1"/>
    </source>
</evidence>
<evidence type="ECO:0000313" key="3">
    <source>
        <dbReference type="Proteomes" id="UP001499974"/>
    </source>
</evidence>
<dbReference type="Pfam" id="PF14065">
    <property type="entry name" value="Pvc16_N"/>
    <property type="match status" value="1"/>
</dbReference>
<dbReference type="EMBL" id="BAABKM010000004">
    <property type="protein sequence ID" value="GAA4717928.1"/>
    <property type="molecule type" value="Genomic_DNA"/>
</dbReference>
<comment type="caution">
    <text evidence="2">The sequence shown here is derived from an EMBL/GenBank/DDBJ whole genome shotgun (WGS) entry which is preliminary data.</text>
</comment>
<keyword evidence="3" id="KW-1185">Reference proteome</keyword>